<dbReference type="PANTHER" id="PTHR42754:SF1">
    <property type="entry name" value="LIPOPROTEIN"/>
    <property type="match status" value="1"/>
</dbReference>
<accession>A0A848LIQ3</accession>
<dbReference type="Gene3D" id="2.80.10.50">
    <property type="match status" value="1"/>
</dbReference>
<dbReference type="PROSITE" id="PS51257">
    <property type="entry name" value="PROKAR_LIPOPROTEIN"/>
    <property type="match status" value="1"/>
</dbReference>
<dbReference type="SUPFAM" id="SSF50969">
    <property type="entry name" value="YVTN repeat-like/Quinoprotein amine dehydrogenase"/>
    <property type="match status" value="1"/>
</dbReference>
<dbReference type="EMBL" id="JABBJJ010000104">
    <property type="protein sequence ID" value="NMO17599.1"/>
    <property type="molecule type" value="Genomic_DNA"/>
</dbReference>
<organism evidence="2 3">
    <name type="scientific">Pyxidicoccus fallax</name>
    <dbReference type="NCBI Taxonomy" id="394095"/>
    <lineage>
        <taxon>Bacteria</taxon>
        <taxon>Pseudomonadati</taxon>
        <taxon>Myxococcota</taxon>
        <taxon>Myxococcia</taxon>
        <taxon>Myxococcales</taxon>
        <taxon>Cystobacterineae</taxon>
        <taxon>Myxococcaceae</taxon>
        <taxon>Pyxidicoccus</taxon>
    </lineage>
</organism>
<reference evidence="2 3" key="1">
    <citation type="submission" date="2020-04" db="EMBL/GenBank/DDBJ databases">
        <title>Draft genome of Pyxidicoccus fallax type strain.</title>
        <authorList>
            <person name="Whitworth D.E."/>
        </authorList>
    </citation>
    <scope>NUCLEOTIDE SEQUENCE [LARGE SCALE GENOMIC DNA]</scope>
    <source>
        <strain evidence="2 3">DSM 14698</strain>
    </source>
</reference>
<evidence type="ECO:0000256" key="1">
    <source>
        <dbReference type="SAM" id="MobiDB-lite"/>
    </source>
</evidence>
<sequence length="459" mass="47340">MRSERRGNRWVVGLLPVALLWMGSGCGGASADAASLEEQGPVGEAPGEPAPPEPSTQAPGEEAPPAPERPALPRARAWERLAGGPQDDFGTGVAVGRDGDVVLVVSSTPRSDEGREQVEGEKLSLTLARYLAAGQVRWSREFERNRLSDTRVAASPGRDGAVFLSGNAFLYSADFGLGEAQDGFLVKFSADGAPVWQHRVGQKVHALAADTEGGVLAAGEEWTPEAVKDPVLTWYGADGSVRWTRRFEGTGEGTALRAVALTGDGRAVLAGQLSDTLEVDGRTFGTPGVRGFVVLAFGADGRLVWGKEVPGAKGRVTSVAAGADGSVTVAGDFTGLMVWGGASLGSAGPFVFNVGTDGREGWLTQPACGPVADVGPAVAVNEEGMAAVACGSVLTRYGADGTWRDERPLPVASCQSGGCSLAVAGMAVVPGKGFAVTGWQRDGAGDTWNQDAFLRLVVP</sequence>
<keyword evidence="3" id="KW-1185">Reference proteome</keyword>
<feature type="compositionally biased region" description="Low complexity" evidence="1">
    <location>
        <begin position="29"/>
        <end position="47"/>
    </location>
</feature>
<dbReference type="AlphaFoldDB" id="A0A848LIQ3"/>
<protein>
    <recommendedName>
        <fullName evidence="4">Lipoprotein</fullName>
    </recommendedName>
</protein>
<dbReference type="RefSeq" id="WP_169346881.1">
    <property type="nucleotide sequence ID" value="NZ_JABBJJ010000104.1"/>
</dbReference>
<evidence type="ECO:0000313" key="2">
    <source>
        <dbReference type="EMBL" id="NMO17599.1"/>
    </source>
</evidence>
<gene>
    <name evidence="2" type="ORF">HG543_22425</name>
</gene>
<proteinExistence type="predicted"/>
<evidence type="ECO:0000313" key="3">
    <source>
        <dbReference type="Proteomes" id="UP000518300"/>
    </source>
</evidence>
<dbReference type="InterPro" id="IPR011044">
    <property type="entry name" value="Quino_amine_DH_bsu"/>
</dbReference>
<dbReference type="Proteomes" id="UP000518300">
    <property type="component" value="Unassembled WGS sequence"/>
</dbReference>
<name>A0A848LIQ3_9BACT</name>
<evidence type="ECO:0008006" key="4">
    <source>
        <dbReference type="Google" id="ProtNLM"/>
    </source>
</evidence>
<dbReference type="PANTHER" id="PTHR42754">
    <property type="entry name" value="ENDOGLUCANASE"/>
    <property type="match status" value="1"/>
</dbReference>
<feature type="region of interest" description="Disordered" evidence="1">
    <location>
        <begin position="28"/>
        <end position="70"/>
    </location>
</feature>
<comment type="caution">
    <text evidence="2">The sequence shown here is derived from an EMBL/GenBank/DDBJ whole genome shotgun (WGS) entry which is preliminary data.</text>
</comment>